<comment type="caution">
    <text evidence="1">The sequence shown here is derived from an EMBL/GenBank/DDBJ whole genome shotgun (WGS) entry which is preliminary data.</text>
</comment>
<proteinExistence type="predicted"/>
<dbReference type="RefSeq" id="WP_246912548.1">
    <property type="nucleotide sequence ID" value="NZ_JALJRB010000022.1"/>
</dbReference>
<sequence>MQTYRQLLTDRTPVSPSPATISVPMLIEFLKTNGAIAEANAVGRKYLDVCNSLVIGHEFDKAESDLVQLCPSLSLKQIRKNSYASLFYEEVRSSYVHEYRAGKNSASLPMTGSHSAKISYVNMLGETRRIHFHVMWLSEIALCAAKFADSCPAIPLAQPSTWWIEG</sequence>
<keyword evidence="2" id="KW-1185">Reference proteome</keyword>
<evidence type="ECO:0000313" key="1">
    <source>
        <dbReference type="EMBL" id="MCJ8502197.1"/>
    </source>
</evidence>
<protein>
    <submittedName>
        <fullName evidence="1">Uncharacterized protein</fullName>
    </submittedName>
</protein>
<reference evidence="1" key="1">
    <citation type="submission" date="2022-04" db="EMBL/GenBank/DDBJ databases">
        <title>Desulfatitalea alkaliphila sp. nov., a novel anaerobic sulfate-reducing bacterium isolated from terrestrial mud volcano, Taman Peninsula, Russia.</title>
        <authorList>
            <person name="Khomyakova M.A."/>
            <person name="Merkel A.Y."/>
            <person name="Slobodkin A.I."/>
        </authorList>
    </citation>
    <scope>NUCLEOTIDE SEQUENCE</scope>
    <source>
        <strain evidence="1">M08but</strain>
    </source>
</reference>
<organism evidence="1 2">
    <name type="scientific">Desulfatitalea alkaliphila</name>
    <dbReference type="NCBI Taxonomy" id="2929485"/>
    <lineage>
        <taxon>Bacteria</taxon>
        <taxon>Pseudomonadati</taxon>
        <taxon>Thermodesulfobacteriota</taxon>
        <taxon>Desulfobacteria</taxon>
        <taxon>Desulfobacterales</taxon>
        <taxon>Desulfosarcinaceae</taxon>
        <taxon>Desulfatitalea</taxon>
    </lineage>
</organism>
<evidence type="ECO:0000313" key="2">
    <source>
        <dbReference type="Proteomes" id="UP001165427"/>
    </source>
</evidence>
<gene>
    <name evidence="1" type="ORF">MRX98_16555</name>
</gene>
<name>A0AA41UL81_9BACT</name>
<dbReference type="Proteomes" id="UP001165427">
    <property type="component" value="Unassembled WGS sequence"/>
</dbReference>
<dbReference type="EMBL" id="JALJRB010000022">
    <property type="protein sequence ID" value="MCJ8502197.1"/>
    <property type="molecule type" value="Genomic_DNA"/>
</dbReference>
<accession>A0AA41UL81</accession>
<dbReference type="AlphaFoldDB" id="A0AA41UL81"/>